<organism evidence="1 2">
    <name type="scientific">Corynebacterium ammoniagenes</name>
    <name type="common">Brevibacterium ammoniagenes</name>
    <dbReference type="NCBI Taxonomy" id="1697"/>
    <lineage>
        <taxon>Bacteria</taxon>
        <taxon>Bacillati</taxon>
        <taxon>Actinomycetota</taxon>
        <taxon>Actinomycetes</taxon>
        <taxon>Mycobacteriales</taxon>
        <taxon>Corynebacteriaceae</taxon>
        <taxon>Corynebacterium</taxon>
    </lineage>
</organism>
<protein>
    <submittedName>
        <fullName evidence="1">Uncharacterized protein</fullName>
    </submittedName>
</protein>
<dbReference type="RefSeq" id="WP_003849359.1">
    <property type="nucleotide sequence ID" value="NZ_BQKK01000001.1"/>
</dbReference>
<sequence>MNFFNHRASSQERTQASEMASLEEAFAVFEYEEEHLLDGSYLLDVYSS</sequence>
<comment type="caution">
    <text evidence="1">The sequence shown here is derived from an EMBL/GenBank/DDBJ whole genome shotgun (WGS) entry which is preliminary data.</text>
</comment>
<dbReference type="EMBL" id="BQKK01000001">
    <property type="protein sequence ID" value="GJN41946.1"/>
    <property type="molecule type" value="Genomic_DNA"/>
</dbReference>
<evidence type="ECO:0000313" key="2">
    <source>
        <dbReference type="Proteomes" id="UP001054925"/>
    </source>
</evidence>
<reference evidence="1" key="1">
    <citation type="submission" date="2021-12" db="EMBL/GenBank/DDBJ databases">
        <title>Draft genome sequence of Corynebacterium ammoniagenes strain T-723.</title>
        <authorList>
            <person name="Matsuzawa M."/>
            <person name="Hiratani M."/>
            <person name="Abe I."/>
            <person name="Tsuji Y."/>
            <person name="Nakamura J."/>
        </authorList>
    </citation>
    <scope>NUCLEOTIDE SEQUENCE</scope>
    <source>
        <strain evidence="1">T-723</strain>
    </source>
</reference>
<dbReference type="AlphaFoldDB" id="A0AAV5G4N6"/>
<accession>A0AAV5G4N6</accession>
<gene>
    <name evidence="1" type="ORF">CAT723_04250</name>
</gene>
<name>A0AAV5G4N6_CORAM</name>
<proteinExistence type="predicted"/>
<evidence type="ECO:0000313" key="1">
    <source>
        <dbReference type="EMBL" id="GJN41946.1"/>
    </source>
</evidence>
<dbReference type="Proteomes" id="UP001054925">
    <property type="component" value="Unassembled WGS sequence"/>
</dbReference>